<evidence type="ECO:0000256" key="1">
    <source>
        <dbReference type="ARBA" id="ARBA00006484"/>
    </source>
</evidence>
<dbReference type="Pfam" id="PF13561">
    <property type="entry name" value="adh_short_C2"/>
    <property type="match status" value="1"/>
</dbReference>
<accession>A0AAV9J8H4</accession>
<dbReference type="PANTHER" id="PTHR43008:SF10">
    <property type="entry name" value="CHAIN DEHYDROGENASE_OXIDOREDUCTASE, PUTATIVE (AFU_ORTHOLOGUE AFUA_2G15740)-RELATED"/>
    <property type="match status" value="1"/>
</dbReference>
<gene>
    <name evidence="4" type="ORF">LTR36_008215</name>
</gene>
<name>A0AAV9J8H4_9PEZI</name>
<dbReference type="PROSITE" id="PS00061">
    <property type="entry name" value="ADH_SHORT"/>
    <property type="match status" value="1"/>
</dbReference>
<sequence length="329" mass="35746">MLSPSSSAKRSRSRFAIPAVAYSATPVKLFANISEKHPSATVTQKAPSAIAQRLPDPKSTERTQRFREFELDGRVYVVTGGAQGLGLGLAEAVVEAGGHVYCLDVQGKPNETFLDTQQRLAQCYGATLHYRQVDVQHAEQLETVISAIGEKHSRMDGLIAAAAIQRVEPALTYPPEQMTKMMNVNYGGVYYSAVACARQMIKYKTAGSMLLVGSMSGLNANKGLTSSVYNSSKAAVIQLGRSLAMEWGQIIDGKAIRVNVLSPGNIMTPMVEQNFKDDPSLKETWERANMMGRLSEVREYRGAALFMLSDASSFMTGSNLVIDGGYTAW</sequence>
<dbReference type="PANTHER" id="PTHR43008">
    <property type="entry name" value="BENZIL REDUCTASE"/>
    <property type="match status" value="1"/>
</dbReference>
<comment type="caution">
    <text evidence="4">The sequence shown here is derived from an EMBL/GenBank/DDBJ whole genome shotgun (WGS) entry which is preliminary data.</text>
</comment>
<evidence type="ECO:0000256" key="2">
    <source>
        <dbReference type="ARBA" id="ARBA00022857"/>
    </source>
</evidence>
<dbReference type="GO" id="GO:0016616">
    <property type="term" value="F:oxidoreductase activity, acting on the CH-OH group of donors, NAD or NADP as acceptor"/>
    <property type="evidence" value="ECO:0007669"/>
    <property type="project" value="UniProtKB-ARBA"/>
</dbReference>
<evidence type="ECO:0000313" key="4">
    <source>
        <dbReference type="EMBL" id="KAK4541141.1"/>
    </source>
</evidence>
<protein>
    <submittedName>
        <fullName evidence="4">Uncharacterized protein</fullName>
    </submittedName>
</protein>
<reference evidence="4 5" key="1">
    <citation type="submission" date="2021-11" db="EMBL/GenBank/DDBJ databases">
        <title>Black yeast isolated from Biological Soil Crust.</title>
        <authorList>
            <person name="Kurbessoian T."/>
        </authorList>
    </citation>
    <scope>NUCLEOTIDE SEQUENCE [LARGE SCALE GENOMIC DNA]</scope>
    <source>
        <strain evidence="4 5">CCFEE 5522</strain>
    </source>
</reference>
<comment type="similarity">
    <text evidence="1">Belongs to the short-chain dehydrogenases/reductases (SDR) family.</text>
</comment>
<dbReference type="GO" id="GO:0050664">
    <property type="term" value="F:oxidoreductase activity, acting on NAD(P)H, oxygen as acceptor"/>
    <property type="evidence" value="ECO:0007669"/>
    <property type="project" value="TreeGrafter"/>
</dbReference>
<dbReference type="InterPro" id="IPR036291">
    <property type="entry name" value="NAD(P)-bd_dom_sf"/>
</dbReference>
<dbReference type="Gene3D" id="3.40.50.720">
    <property type="entry name" value="NAD(P)-binding Rossmann-like Domain"/>
    <property type="match status" value="1"/>
</dbReference>
<dbReference type="PRINTS" id="PR00081">
    <property type="entry name" value="GDHRDH"/>
</dbReference>
<proteinExistence type="inferred from homology"/>
<organism evidence="4 5">
    <name type="scientific">Oleoguttula mirabilis</name>
    <dbReference type="NCBI Taxonomy" id="1507867"/>
    <lineage>
        <taxon>Eukaryota</taxon>
        <taxon>Fungi</taxon>
        <taxon>Dikarya</taxon>
        <taxon>Ascomycota</taxon>
        <taxon>Pezizomycotina</taxon>
        <taxon>Dothideomycetes</taxon>
        <taxon>Dothideomycetidae</taxon>
        <taxon>Mycosphaerellales</taxon>
        <taxon>Teratosphaeriaceae</taxon>
        <taxon>Oleoguttula</taxon>
    </lineage>
</organism>
<dbReference type="AlphaFoldDB" id="A0AAV9J8H4"/>
<keyword evidence="5" id="KW-1185">Reference proteome</keyword>
<evidence type="ECO:0000313" key="5">
    <source>
        <dbReference type="Proteomes" id="UP001324427"/>
    </source>
</evidence>
<dbReference type="FunFam" id="3.40.50.720:FF:000245">
    <property type="entry name" value="Short chain dehydrogenase, putative"/>
    <property type="match status" value="1"/>
</dbReference>
<evidence type="ECO:0000256" key="3">
    <source>
        <dbReference type="ARBA" id="ARBA00023002"/>
    </source>
</evidence>
<keyword evidence="3" id="KW-0560">Oxidoreductase</keyword>
<dbReference type="EMBL" id="JAVFHQ010000056">
    <property type="protein sequence ID" value="KAK4541141.1"/>
    <property type="molecule type" value="Genomic_DNA"/>
</dbReference>
<dbReference type="InterPro" id="IPR020904">
    <property type="entry name" value="Sc_DH/Rdtase_CS"/>
</dbReference>
<keyword evidence="2" id="KW-0521">NADP</keyword>
<dbReference type="Proteomes" id="UP001324427">
    <property type="component" value="Unassembled WGS sequence"/>
</dbReference>
<dbReference type="SUPFAM" id="SSF51735">
    <property type="entry name" value="NAD(P)-binding Rossmann-fold domains"/>
    <property type="match status" value="1"/>
</dbReference>
<dbReference type="InterPro" id="IPR002347">
    <property type="entry name" value="SDR_fam"/>
</dbReference>